<proteinExistence type="predicted"/>
<evidence type="ECO:0000313" key="1">
    <source>
        <dbReference type="EMBL" id="KAG0441003.1"/>
    </source>
</evidence>
<dbReference type="EMBL" id="JABSTQ010004798">
    <property type="protein sequence ID" value="KAG0441003.1"/>
    <property type="molecule type" value="Genomic_DNA"/>
</dbReference>
<name>A0AC60QTT4_IXOPE</name>
<accession>A0AC60QTT4</accession>
<protein>
    <submittedName>
        <fullName evidence="1">Uncharacterized protein</fullName>
    </submittedName>
</protein>
<organism evidence="1 2">
    <name type="scientific">Ixodes persulcatus</name>
    <name type="common">Taiga tick</name>
    <dbReference type="NCBI Taxonomy" id="34615"/>
    <lineage>
        <taxon>Eukaryota</taxon>
        <taxon>Metazoa</taxon>
        <taxon>Ecdysozoa</taxon>
        <taxon>Arthropoda</taxon>
        <taxon>Chelicerata</taxon>
        <taxon>Arachnida</taxon>
        <taxon>Acari</taxon>
        <taxon>Parasitiformes</taxon>
        <taxon>Ixodida</taxon>
        <taxon>Ixodoidea</taxon>
        <taxon>Ixodidae</taxon>
        <taxon>Ixodinae</taxon>
        <taxon>Ixodes</taxon>
    </lineage>
</organism>
<sequence length="370" mass="41078">MQASTERLMQLGVHNTLEEIIQAQESDQVARLSSSQAGRKILAVLGLNPTLAAERRHQLSDAQRASIQAFPFPRNVHPQHNVERRRARAVALLRHVRDEPRSACFVDAAQYGRSTRFAAVVTDHKGSILDSASFKDSTPLRAERVAIALAILDDSRSHIYTDSRSAVRAFASGSISDESSKILGNRIISPHTITWFPAHLDSQLDSLTNLNDTAHSRARTLTLLTGKDADLQDDYGEFKDVLFTFNEVTKHYQMSRRTLSPPHGKLSRAQGSALRILQTRSYPSLALFSSIAPDTFESTCPDCGSVSSFDHKLWWCPSLRGPNQVTEEEWSSAITSSELLPQLWAVQRAHDAAVRLGLPVPTWERPAVLL</sequence>
<keyword evidence="2" id="KW-1185">Reference proteome</keyword>
<gene>
    <name evidence="1" type="ORF">HPB47_016080</name>
</gene>
<dbReference type="Proteomes" id="UP000805193">
    <property type="component" value="Unassembled WGS sequence"/>
</dbReference>
<comment type="caution">
    <text evidence="1">The sequence shown here is derived from an EMBL/GenBank/DDBJ whole genome shotgun (WGS) entry which is preliminary data.</text>
</comment>
<evidence type="ECO:0000313" key="2">
    <source>
        <dbReference type="Proteomes" id="UP000805193"/>
    </source>
</evidence>
<reference evidence="1 2" key="1">
    <citation type="journal article" date="2020" name="Cell">
        <title>Large-Scale Comparative Analyses of Tick Genomes Elucidate Their Genetic Diversity and Vector Capacities.</title>
        <authorList>
            <consortium name="Tick Genome and Microbiome Consortium (TIGMIC)"/>
            <person name="Jia N."/>
            <person name="Wang J."/>
            <person name="Shi W."/>
            <person name="Du L."/>
            <person name="Sun Y."/>
            <person name="Zhan W."/>
            <person name="Jiang J.F."/>
            <person name="Wang Q."/>
            <person name="Zhang B."/>
            <person name="Ji P."/>
            <person name="Bell-Sakyi L."/>
            <person name="Cui X.M."/>
            <person name="Yuan T.T."/>
            <person name="Jiang B.G."/>
            <person name="Yang W.F."/>
            <person name="Lam T.T."/>
            <person name="Chang Q.C."/>
            <person name="Ding S.J."/>
            <person name="Wang X.J."/>
            <person name="Zhu J.G."/>
            <person name="Ruan X.D."/>
            <person name="Zhao L."/>
            <person name="Wei J.T."/>
            <person name="Ye R.Z."/>
            <person name="Que T.C."/>
            <person name="Du C.H."/>
            <person name="Zhou Y.H."/>
            <person name="Cheng J.X."/>
            <person name="Dai P.F."/>
            <person name="Guo W.B."/>
            <person name="Han X.H."/>
            <person name="Huang E.J."/>
            <person name="Li L.F."/>
            <person name="Wei W."/>
            <person name="Gao Y.C."/>
            <person name="Liu J.Z."/>
            <person name="Shao H.Z."/>
            <person name="Wang X."/>
            <person name="Wang C.C."/>
            <person name="Yang T.C."/>
            <person name="Huo Q.B."/>
            <person name="Li W."/>
            <person name="Chen H.Y."/>
            <person name="Chen S.E."/>
            <person name="Zhou L.G."/>
            <person name="Ni X.B."/>
            <person name="Tian J.H."/>
            <person name="Sheng Y."/>
            <person name="Liu T."/>
            <person name="Pan Y.S."/>
            <person name="Xia L.Y."/>
            <person name="Li J."/>
            <person name="Zhao F."/>
            <person name="Cao W.C."/>
        </authorList>
    </citation>
    <scope>NUCLEOTIDE SEQUENCE [LARGE SCALE GENOMIC DNA]</scope>
    <source>
        <strain evidence="1">Iper-2018</strain>
    </source>
</reference>